<dbReference type="AlphaFoldDB" id="A0A3Q9ISL8"/>
<feature type="coiled-coil region" evidence="10">
    <location>
        <begin position="165"/>
        <end position="222"/>
    </location>
</feature>
<accession>A0A3Q9ISL8</accession>
<sequence>MIKNIHIGNYALIDRTNIELEKGFTIITGETGAGKSILLGAIGLTLGQRADVAAIMDKNKKCVVEITYDVVGYDLQHWFADNDLDYDNEVVVRRELTADGKSRAFINDTPVNNKLLKEFGSFLIDVHSQHQSLLIGQPEYQLEILDAFCGNQVLLKDYRVKYIRRQGLLSELTSLKQRAKEAAQEEDYLRFQFNQLDEAHLREGEQQELEEELAVLNNAENIKSAFSESTYILTESDNPVIQSLKGLKNKMATLEGIVKEATDYEQRLSSVILELEDIADESERMAERVEYNPARVDVINERLNVMYDLLHKHRLEKVEELIALKDELGEKLKGIQSFAEQIEMLEEQIKSVETEMDSLSSKMHTARVASEEKLREEMQGLLVSMGIKHAVFKVMITPLDHFTPTGKDDVSFLFSANKNQEPGELVKVASGGEISRLMLSLKYILSRTKQLPVIIFDEIDTGVSGEIAHRMAEMMKEMACRMQVISISHLPQIAAAGDHHFKVYKEDDQMGTISRIRRLTDEERVAEIAGMISGSVISEAALENARLLLGQS</sequence>
<dbReference type="InterPro" id="IPR004604">
    <property type="entry name" value="DNA_recomb/repair_RecN"/>
</dbReference>
<keyword evidence="5 9" id="KW-0227">DNA damage</keyword>
<dbReference type="PANTHER" id="PTHR11059:SF0">
    <property type="entry name" value="DNA REPAIR PROTEIN RECN"/>
    <property type="match status" value="1"/>
</dbReference>
<evidence type="ECO:0000256" key="1">
    <source>
        <dbReference type="ARBA" id="ARBA00003618"/>
    </source>
</evidence>
<comment type="function">
    <text evidence="1 9">May be involved in recombinational repair of damaged DNA.</text>
</comment>
<evidence type="ECO:0000256" key="8">
    <source>
        <dbReference type="ARBA" id="ARBA00033408"/>
    </source>
</evidence>
<dbReference type="NCBIfam" id="TIGR00634">
    <property type="entry name" value="recN"/>
    <property type="match status" value="1"/>
</dbReference>
<dbReference type="SUPFAM" id="SSF52540">
    <property type="entry name" value="P-loop containing nucleoside triphosphate hydrolases"/>
    <property type="match status" value="1"/>
</dbReference>
<evidence type="ECO:0000256" key="6">
    <source>
        <dbReference type="ARBA" id="ARBA00022840"/>
    </source>
</evidence>
<evidence type="ECO:0000259" key="11">
    <source>
        <dbReference type="Pfam" id="PF02463"/>
    </source>
</evidence>
<feature type="coiled-coil region" evidence="10">
    <location>
        <begin position="335"/>
        <end position="362"/>
    </location>
</feature>
<dbReference type="GO" id="GO:0006281">
    <property type="term" value="P:DNA repair"/>
    <property type="evidence" value="ECO:0007669"/>
    <property type="project" value="UniProtKB-KW"/>
</dbReference>
<keyword evidence="13" id="KW-1185">Reference proteome</keyword>
<feature type="domain" description="RecF/RecN/SMC N-terminal" evidence="11">
    <location>
        <begin position="2"/>
        <end position="510"/>
    </location>
</feature>
<dbReference type="PANTHER" id="PTHR11059">
    <property type="entry name" value="DNA REPAIR PROTEIN RECN"/>
    <property type="match status" value="1"/>
</dbReference>
<dbReference type="Gene3D" id="3.40.50.300">
    <property type="entry name" value="P-loop containing nucleotide triphosphate hydrolases"/>
    <property type="match status" value="2"/>
</dbReference>
<comment type="similarity">
    <text evidence="2 9">Belongs to the RecN family.</text>
</comment>
<dbReference type="GO" id="GO:0009432">
    <property type="term" value="P:SOS response"/>
    <property type="evidence" value="ECO:0007669"/>
    <property type="project" value="TreeGrafter"/>
</dbReference>
<dbReference type="InterPro" id="IPR027417">
    <property type="entry name" value="P-loop_NTPase"/>
</dbReference>
<dbReference type="InterPro" id="IPR003395">
    <property type="entry name" value="RecF/RecN/SMC_N"/>
</dbReference>
<dbReference type="RefSeq" id="WP_106625238.1">
    <property type="nucleotide sequence ID" value="NZ_CP032819.1"/>
</dbReference>
<evidence type="ECO:0000256" key="2">
    <source>
        <dbReference type="ARBA" id="ARBA00009441"/>
    </source>
</evidence>
<dbReference type="EMBL" id="CP032819">
    <property type="protein sequence ID" value="AZS31849.1"/>
    <property type="molecule type" value="Genomic_DNA"/>
</dbReference>
<keyword evidence="10" id="KW-0175">Coiled coil</keyword>
<dbReference type="KEGG" id="buy:D8S85_02605"/>
<dbReference type="GO" id="GO:0043590">
    <property type="term" value="C:bacterial nucleoid"/>
    <property type="evidence" value="ECO:0007669"/>
    <property type="project" value="TreeGrafter"/>
</dbReference>
<evidence type="ECO:0000313" key="13">
    <source>
        <dbReference type="Proteomes" id="UP000270673"/>
    </source>
</evidence>
<protein>
    <recommendedName>
        <fullName evidence="3 9">DNA repair protein RecN</fullName>
    </recommendedName>
    <alternativeName>
        <fullName evidence="8 9">Recombination protein N</fullName>
    </alternativeName>
</protein>
<evidence type="ECO:0000256" key="9">
    <source>
        <dbReference type="PIRNR" id="PIRNR003128"/>
    </source>
</evidence>
<organism evidence="12 13">
    <name type="scientific">Butyricimonas faecalis</name>
    <dbReference type="NCBI Taxonomy" id="2093856"/>
    <lineage>
        <taxon>Bacteria</taxon>
        <taxon>Pseudomonadati</taxon>
        <taxon>Bacteroidota</taxon>
        <taxon>Bacteroidia</taxon>
        <taxon>Bacteroidales</taxon>
        <taxon>Odoribacteraceae</taxon>
        <taxon>Butyricimonas</taxon>
    </lineage>
</organism>
<name>A0A3Q9ISL8_9BACT</name>
<dbReference type="GO" id="GO:0006310">
    <property type="term" value="P:DNA recombination"/>
    <property type="evidence" value="ECO:0007669"/>
    <property type="project" value="InterPro"/>
</dbReference>
<proteinExistence type="inferred from homology"/>
<evidence type="ECO:0000256" key="10">
    <source>
        <dbReference type="SAM" id="Coils"/>
    </source>
</evidence>
<reference evidence="12 13" key="1">
    <citation type="submission" date="2018-10" db="EMBL/GenBank/DDBJ databases">
        <title>Butyricimonas faecalis sp. nov., isolated from human faeces and emended description of the genus Butyricimonas.</title>
        <authorList>
            <person name="Le Roy T."/>
            <person name="Van der Smissen P."/>
            <person name="Paquot A."/>
            <person name="Delzenne N."/>
            <person name="Muccioli G."/>
            <person name="Collet J.-F."/>
            <person name="Cani P.D."/>
        </authorList>
    </citation>
    <scope>NUCLEOTIDE SEQUENCE [LARGE SCALE GENOMIC DNA]</scope>
    <source>
        <strain evidence="12 13">H184</strain>
    </source>
</reference>
<keyword evidence="4" id="KW-0547">Nucleotide-binding</keyword>
<dbReference type="Proteomes" id="UP000270673">
    <property type="component" value="Chromosome"/>
</dbReference>
<evidence type="ECO:0000256" key="3">
    <source>
        <dbReference type="ARBA" id="ARBA00021315"/>
    </source>
</evidence>
<dbReference type="OrthoDB" id="9806954at2"/>
<gene>
    <name evidence="12" type="primary">recN</name>
    <name evidence="12" type="ORF">D8S85_02605</name>
</gene>
<keyword evidence="7 9" id="KW-0234">DNA repair</keyword>
<dbReference type="PIRSF" id="PIRSF003128">
    <property type="entry name" value="RecN"/>
    <property type="match status" value="1"/>
</dbReference>
<evidence type="ECO:0000313" key="12">
    <source>
        <dbReference type="EMBL" id="AZS31849.1"/>
    </source>
</evidence>
<evidence type="ECO:0000256" key="5">
    <source>
        <dbReference type="ARBA" id="ARBA00022763"/>
    </source>
</evidence>
<evidence type="ECO:0000256" key="7">
    <source>
        <dbReference type="ARBA" id="ARBA00023204"/>
    </source>
</evidence>
<dbReference type="Pfam" id="PF02463">
    <property type="entry name" value="SMC_N"/>
    <property type="match status" value="1"/>
</dbReference>
<dbReference type="CDD" id="cd03241">
    <property type="entry name" value="ABC_RecN"/>
    <property type="match status" value="2"/>
</dbReference>
<keyword evidence="6" id="KW-0067">ATP-binding</keyword>
<dbReference type="GO" id="GO:0005524">
    <property type="term" value="F:ATP binding"/>
    <property type="evidence" value="ECO:0007669"/>
    <property type="project" value="UniProtKB-KW"/>
</dbReference>
<evidence type="ECO:0000256" key="4">
    <source>
        <dbReference type="ARBA" id="ARBA00022741"/>
    </source>
</evidence>